<dbReference type="Pfam" id="PF00497">
    <property type="entry name" value="SBP_bac_3"/>
    <property type="match status" value="1"/>
</dbReference>
<comment type="caution">
    <text evidence="4">The sequence shown here is derived from an EMBL/GenBank/DDBJ whole genome shotgun (WGS) entry which is preliminary data.</text>
</comment>
<dbReference type="Proteomes" id="UP000262379">
    <property type="component" value="Unassembled WGS sequence"/>
</dbReference>
<dbReference type="SMART" id="SM00062">
    <property type="entry name" value="PBPb"/>
    <property type="match status" value="1"/>
</dbReference>
<evidence type="ECO:0000313" key="4">
    <source>
        <dbReference type="EMBL" id="RFC67649.1"/>
    </source>
</evidence>
<dbReference type="SUPFAM" id="SSF53850">
    <property type="entry name" value="Periplasmic binding protein-like II"/>
    <property type="match status" value="1"/>
</dbReference>
<keyword evidence="1 2" id="KW-0732">Signal</keyword>
<dbReference type="InterPro" id="IPR001638">
    <property type="entry name" value="Solute-binding_3/MltF_N"/>
</dbReference>
<evidence type="ECO:0000256" key="1">
    <source>
        <dbReference type="ARBA" id="ARBA00022729"/>
    </source>
</evidence>
<dbReference type="PANTHER" id="PTHR35936">
    <property type="entry name" value="MEMBRANE-BOUND LYTIC MUREIN TRANSGLYCOSYLASE F"/>
    <property type="match status" value="1"/>
</dbReference>
<sequence>MAKLRLLASAALIAVSTGAYAQDCKPAHEFKTVTPGKLTMAIYNYPPFTMITSDNKASGIDDEMIKLTAKANCLEVVPLNLAPAAVVQSVISGKADVAVGAWYRSEERSKVLGVTLPTYIDPMTSISKDGVDTVDGMMGKSVGTVQGYTWNGTLQKVFGTNLKLYPDGLAMYTDLEAGRLDVALDGSVAPVEAMKGGRLVGFKTALVKSDERIPDTVQPPQSTILYTFGNKGLGEALDETVTKVHEDGSLAKWLTDAGYDPKMGDVGEPRFVK</sequence>
<protein>
    <submittedName>
        <fullName evidence="4">Amino acid ABC transporter substrate-binding protein</fullName>
    </submittedName>
</protein>
<dbReference type="Gene3D" id="3.40.190.10">
    <property type="entry name" value="Periplasmic binding protein-like II"/>
    <property type="match status" value="2"/>
</dbReference>
<evidence type="ECO:0000313" key="5">
    <source>
        <dbReference type="Proteomes" id="UP000262379"/>
    </source>
</evidence>
<name>A0A371XEI5_9HYPH</name>
<evidence type="ECO:0000256" key="2">
    <source>
        <dbReference type="SAM" id="SignalP"/>
    </source>
</evidence>
<feature type="signal peptide" evidence="2">
    <location>
        <begin position="1"/>
        <end position="21"/>
    </location>
</feature>
<evidence type="ECO:0000259" key="3">
    <source>
        <dbReference type="SMART" id="SM00062"/>
    </source>
</evidence>
<dbReference type="EMBL" id="QURN01000006">
    <property type="protein sequence ID" value="RFC67649.1"/>
    <property type="molecule type" value="Genomic_DNA"/>
</dbReference>
<reference evidence="5" key="1">
    <citation type="submission" date="2018-08" db="EMBL/GenBank/DDBJ databases">
        <authorList>
            <person name="Im W.T."/>
        </authorList>
    </citation>
    <scope>NUCLEOTIDE SEQUENCE [LARGE SCALE GENOMIC DNA]</scope>
    <source>
        <strain evidence="5">LA-28</strain>
    </source>
</reference>
<feature type="chain" id="PRO_5016622074" evidence="2">
    <location>
        <begin position="22"/>
        <end position="273"/>
    </location>
</feature>
<keyword evidence="5" id="KW-1185">Reference proteome</keyword>
<gene>
    <name evidence="4" type="ORF">DY251_08565</name>
</gene>
<dbReference type="PANTHER" id="PTHR35936:SF17">
    <property type="entry name" value="ARGININE-BINDING EXTRACELLULAR PROTEIN ARTP"/>
    <property type="match status" value="1"/>
</dbReference>
<feature type="domain" description="Solute-binding protein family 3/N-terminal" evidence="3">
    <location>
        <begin position="37"/>
        <end position="257"/>
    </location>
</feature>
<proteinExistence type="predicted"/>
<accession>A0A371XEI5</accession>
<dbReference type="RefSeq" id="WP_116623483.1">
    <property type="nucleotide sequence ID" value="NZ_QURN01000006.1"/>
</dbReference>
<dbReference type="AlphaFoldDB" id="A0A371XEI5"/>
<organism evidence="4 5">
    <name type="scientific">Mesorhizobium denitrificans</name>
    <dbReference type="NCBI Taxonomy" id="2294114"/>
    <lineage>
        <taxon>Bacteria</taxon>
        <taxon>Pseudomonadati</taxon>
        <taxon>Pseudomonadota</taxon>
        <taxon>Alphaproteobacteria</taxon>
        <taxon>Hyphomicrobiales</taxon>
        <taxon>Phyllobacteriaceae</taxon>
        <taxon>Mesorhizobium</taxon>
    </lineage>
</organism>